<dbReference type="RefSeq" id="WP_327597384.1">
    <property type="nucleotide sequence ID" value="NZ_JAYXHS010000001.1"/>
</dbReference>
<name>A0ABU6JZY8_9RHOO</name>
<proteinExistence type="predicted"/>
<evidence type="ECO:0000256" key="2">
    <source>
        <dbReference type="ARBA" id="ARBA00022840"/>
    </source>
</evidence>
<dbReference type="InterPro" id="IPR037257">
    <property type="entry name" value="T2SS_E_N_sf"/>
</dbReference>
<keyword evidence="3" id="KW-0418">Kinase</keyword>
<evidence type="ECO:0000313" key="4">
    <source>
        <dbReference type="Proteomes" id="UP001331561"/>
    </source>
</evidence>
<dbReference type="NCBIfam" id="TIGR01007">
    <property type="entry name" value="eps_fam"/>
    <property type="match status" value="1"/>
</dbReference>
<protein>
    <submittedName>
        <fullName evidence="3">Chain length determinant protein tyrosine kinase EpsG</fullName>
    </submittedName>
</protein>
<reference evidence="3 4" key="1">
    <citation type="submission" date="2024-01" db="EMBL/GenBank/DDBJ databases">
        <title>Uliginosibacterium soil sp. nov.</title>
        <authorList>
            <person name="Lv Y."/>
        </authorList>
    </citation>
    <scope>NUCLEOTIDE SEQUENCE [LARGE SCALE GENOMIC DNA]</scope>
    <source>
        <strain evidence="3 4">H3</strain>
    </source>
</reference>
<dbReference type="NCBIfam" id="TIGR03029">
    <property type="entry name" value="EpsG"/>
    <property type="match status" value="1"/>
</dbReference>
<dbReference type="EMBL" id="JAYXHS010000001">
    <property type="protein sequence ID" value="MEC5384405.1"/>
    <property type="molecule type" value="Genomic_DNA"/>
</dbReference>
<dbReference type="InterPro" id="IPR005702">
    <property type="entry name" value="Wzc-like_C"/>
</dbReference>
<keyword evidence="1" id="KW-0547">Nucleotide-binding</keyword>
<organism evidence="3 4">
    <name type="scientific">Uliginosibacterium silvisoli</name>
    <dbReference type="NCBI Taxonomy" id="3114758"/>
    <lineage>
        <taxon>Bacteria</taxon>
        <taxon>Pseudomonadati</taxon>
        <taxon>Pseudomonadota</taxon>
        <taxon>Betaproteobacteria</taxon>
        <taxon>Rhodocyclales</taxon>
        <taxon>Zoogloeaceae</taxon>
        <taxon>Uliginosibacterium</taxon>
    </lineage>
</organism>
<dbReference type="InterPro" id="IPR017479">
    <property type="entry name" value="Tyr_kinase_chain_length_EpsG"/>
</dbReference>
<gene>
    <name evidence="3" type="primary">epsG</name>
    <name evidence="3" type="ORF">VVD49_01650</name>
</gene>
<keyword evidence="2" id="KW-0067">ATP-binding</keyword>
<dbReference type="InterPro" id="IPR050445">
    <property type="entry name" value="Bact_polysacc_biosynth/exp"/>
</dbReference>
<dbReference type="PANTHER" id="PTHR32309">
    <property type="entry name" value="TYROSINE-PROTEIN KINASE"/>
    <property type="match status" value="1"/>
</dbReference>
<dbReference type="CDD" id="cd05387">
    <property type="entry name" value="BY-kinase"/>
    <property type="match status" value="1"/>
</dbReference>
<keyword evidence="3" id="KW-0808">Transferase</keyword>
<evidence type="ECO:0000313" key="3">
    <source>
        <dbReference type="EMBL" id="MEC5384405.1"/>
    </source>
</evidence>
<dbReference type="Proteomes" id="UP001331561">
    <property type="component" value="Unassembled WGS sequence"/>
</dbReference>
<dbReference type="SUPFAM" id="SSF160246">
    <property type="entry name" value="EspE N-terminal domain-like"/>
    <property type="match status" value="1"/>
</dbReference>
<dbReference type="PANTHER" id="PTHR32309:SF13">
    <property type="entry name" value="FERRIC ENTEROBACTIN TRANSPORT PROTEIN FEPE"/>
    <property type="match status" value="1"/>
</dbReference>
<sequence length="286" mass="30978">MNAPRILTSAQSSIGAILIDAGRLRPDDAERILRLQREQNLRFGDAAIQLGILTDADVKFALSRQFDYSYLVRGDSSVAEEVIAAYNPFSPQVEALKALRTQLMIRWFDRAPERKSLSIVSPEVGEGRSWLAANLAVVFSQLGERTLLIDADLRSPKQHSLFSLENTTGLSAVLVGRAGNECIQKVPQLRDLSVMTSGGLPPNPSELLSRQVFADLLWGLASEYDVILLDTPSATTYPDAQSIAARTGGALMLAQKNITRASKLRAVSDSLGQCGAVIVGTAMTDH</sequence>
<evidence type="ECO:0000256" key="1">
    <source>
        <dbReference type="ARBA" id="ARBA00022741"/>
    </source>
</evidence>
<dbReference type="SUPFAM" id="SSF52540">
    <property type="entry name" value="P-loop containing nucleoside triphosphate hydrolases"/>
    <property type="match status" value="1"/>
</dbReference>
<accession>A0ABU6JZY8</accession>
<dbReference type="Gene3D" id="3.40.50.300">
    <property type="entry name" value="P-loop containing nucleotide triphosphate hydrolases"/>
    <property type="match status" value="1"/>
</dbReference>
<dbReference type="InterPro" id="IPR027417">
    <property type="entry name" value="P-loop_NTPase"/>
</dbReference>
<dbReference type="GO" id="GO:0016301">
    <property type="term" value="F:kinase activity"/>
    <property type="evidence" value="ECO:0007669"/>
    <property type="project" value="UniProtKB-KW"/>
</dbReference>
<comment type="caution">
    <text evidence="3">The sequence shown here is derived from an EMBL/GenBank/DDBJ whole genome shotgun (WGS) entry which is preliminary data.</text>
</comment>
<keyword evidence="4" id="KW-1185">Reference proteome</keyword>
<dbReference type="Gene3D" id="1.10.40.70">
    <property type="match status" value="1"/>
</dbReference>